<evidence type="ECO:0000313" key="2">
    <source>
        <dbReference type="Proteomes" id="UP000501690"/>
    </source>
</evidence>
<accession>A0A4D6LXC9</accession>
<gene>
    <name evidence="1" type="ORF">DEO72_LG5g1214</name>
</gene>
<proteinExistence type="predicted"/>
<organism evidence="1 2">
    <name type="scientific">Vigna unguiculata</name>
    <name type="common">Cowpea</name>
    <dbReference type="NCBI Taxonomy" id="3917"/>
    <lineage>
        <taxon>Eukaryota</taxon>
        <taxon>Viridiplantae</taxon>
        <taxon>Streptophyta</taxon>
        <taxon>Embryophyta</taxon>
        <taxon>Tracheophyta</taxon>
        <taxon>Spermatophyta</taxon>
        <taxon>Magnoliopsida</taxon>
        <taxon>eudicotyledons</taxon>
        <taxon>Gunneridae</taxon>
        <taxon>Pentapetalae</taxon>
        <taxon>rosids</taxon>
        <taxon>fabids</taxon>
        <taxon>Fabales</taxon>
        <taxon>Fabaceae</taxon>
        <taxon>Papilionoideae</taxon>
        <taxon>50 kb inversion clade</taxon>
        <taxon>NPAAA clade</taxon>
        <taxon>indigoferoid/millettioid clade</taxon>
        <taxon>Phaseoleae</taxon>
        <taxon>Vigna</taxon>
    </lineage>
</organism>
<keyword evidence="2" id="KW-1185">Reference proteome</keyword>
<dbReference type="AlphaFoldDB" id="A0A4D6LXC9"/>
<protein>
    <submittedName>
        <fullName evidence="1">Uncharacterized protein</fullName>
    </submittedName>
</protein>
<reference evidence="1 2" key="1">
    <citation type="submission" date="2019-04" db="EMBL/GenBank/DDBJ databases">
        <title>An improved genome assembly and genetic linkage map for asparagus bean, Vigna unguiculata ssp. sesquipedialis.</title>
        <authorList>
            <person name="Xia Q."/>
            <person name="Zhang R."/>
            <person name="Dong Y."/>
        </authorList>
    </citation>
    <scope>NUCLEOTIDE SEQUENCE [LARGE SCALE GENOMIC DNA]</scope>
    <source>
        <tissue evidence="1">Leaf</tissue>
    </source>
</reference>
<name>A0A4D6LXC9_VIGUN</name>
<dbReference type="Proteomes" id="UP000501690">
    <property type="component" value="Linkage Group LG5"/>
</dbReference>
<sequence>MFHAPRIATPYKRSAGSRVNDLTTRMWRQTVPGVELDCVEYSIQLWIEPGGFGSLVECARSWLVWMGSGRLPSSVLIGEFGSLGTNTDCGSYWGTPLGVADCNS</sequence>
<evidence type="ECO:0000313" key="1">
    <source>
        <dbReference type="EMBL" id="QCD93143.1"/>
    </source>
</evidence>
<dbReference type="EMBL" id="CP039349">
    <property type="protein sequence ID" value="QCD93143.1"/>
    <property type="molecule type" value="Genomic_DNA"/>
</dbReference>